<gene>
    <name evidence="1" type="ORF">CathTA2_1760</name>
    <name evidence="2" type="ORF">HUR95_09030</name>
</gene>
<evidence type="ECO:0000313" key="4">
    <source>
        <dbReference type="Proteomes" id="UP000825179"/>
    </source>
</evidence>
<dbReference type="EMBL" id="AFCE01000140">
    <property type="protein sequence ID" value="EGL82752.1"/>
    <property type="molecule type" value="Genomic_DNA"/>
</dbReference>
<dbReference type="RefSeq" id="WP_007504859.1">
    <property type="nucleotide sequence ID" value="NZ_AFCE01000140.1"/>
</dbReference>
<dbReference type="EMBL" id="CP082237">
    <property type="protein sequence ID" value="QZT32550.1"/>
    <property type="molecule type" value="Genomic_DNA"/>
</dbReference>
<reference evidence="1 3" key="1">
    <citation type="journal article" date="2011" name="J. Bacteriol.">
        <title>Draft genome sequence of the thermoalkaliphilic Caldalkalibacillus thermarum strain TA2.A1.</title>
        <authorList>
            <person name="Kalamorz F."/>
            <person name="Keis S."/>
            <person name="McMillan D.G."/>
            <person name="Olsson K."/>
            <person name="Stanton J.A."/>
            <person name="Stockwell P."/>
            <person name="Black M.A."/>
            <person name="Klingeman D.M."/>
            <person name="Land M.L."/>
            <person name="Han C.S."/>
            <person name="Martin S.L."/>
            <person name="Becher S.A."/>
            <person name="Peddie C.J."/>
            <person name="Morgan H.W."/>
            <person name="Matthies D."/>
            <person name="Preiss L."/>
            <person name="Meier T."/>
            <person name="Brown S.D."/>
            <person name="Cook G.M."/>
        </authorList>
    </citation>
    <scope>NUCLEOTIDE SEQUENCE [LARGE SCALE GENOMIC DNA]</scope>
    <source>
        <strain evidence="1 3">TA2.A1</strain>
    </source>
</reference>
<dbReference type="AlphaFoldDB" id="F5L7G0"/>
<dbReference type="KEGG" id="cthu:HUR95_09030"/>
<accession>F5L7G0</accession>
<evidence type="ECO:0000313" key="2">
    <source>
        <dbReference type="EMBL" id="QZT32550.1"/>
    </source>
</evidence>
<dbReference type="Proteomes" id="UP000010716">
    <property type="component" value="Unassembled WGS sequence"/>
</dbReference>
<proteinExistence type="predicted"/>
<sequence length="47" mass="5827">MTYRCFYCDYDVDPEDVHFVTFKIMEQEREEPLCKHCYGEWLEGIKE</sequence>
<keyword evidence="4" id="KW-1185">Reference proteome</keyword>
<evidence type="ECO:0000313" key="3">
    <source>
        <dbReference type="Proteomes" id="UP000010716"/>
    </source>
</evidence>
<name>F5L7G0_CALTT</name>
<reference evidence="2 4" key="2">
    <citation type="journal article" date="2020" name="Extremophiles">
        <title>Genomic analysis of Caldalkalibacillus thermarum TA2.A1 reveals aerobic alkaliphilic metabolism and evolutionary hallmarks linking alkaliphilic bacteria and plant life.</title>
        <authorList>
            <person name="de Jong S.I."/>
            <person name="van den Broek M.A."/>
            <person name="Merkel A.Y."/>
            <person name="de la Torre Cortes P."/>
            <person name="Kalamorz F."/>
            <person name="Cook G.M."/>
            <person name="van Loosdrecht M.C.M."/>
            <person name="McMillan D.G.G."/>
        </authorList>
    </citation>
    <scope>NUCLEOTIDE SEQUENCE [LARGE SCALE GENOMIC DNA]</scope>
    <source>
        <strain evidence="2 4">TA2.A1</strain>
    </source>
</reference>
<reference evidence="2" key="3">
    <citation type="submission" date="2021-08" db="EMBL/GenBank/DDBJ databases">
        <authorList>
            <person name="de Jong S."/>
            <person name="van den Broek M."/>
            <person name="Merkel A."/>
            <person name="de la Torre Cortes P."/>
            <person name="Kalamorz F."/>
            <person name="Cook G."/>
            <person name="van Loosdrecht M."/>
            <person name="McMillan D."/>
        </authorList>
    </citation>
    <scope>NUCLEOTIDE SEQUENCE</scope>
    <source>
        <strain evidence="2">TA2.A1</strain>
    </source>
</reference>
<dbReference type="Proteomes" id="UP000825179">
    <property type="component" value="Chromosome"/>
</dbReference>
<evidence type="ECO:0000313" key="1">
    <source>
        <dbReference type="EMBL" id="EGL82752.1"/>
    </source>
</evidence>
<protein>
    <submittedName>
        <fullName evidence="1">Uncharacterized protein</fullName>
    </submittedName>
</protein>
<organism evidence="1 3">
    <name type="scientific">Caldalkalibacillus thermarum (strain TA2.A1)</name>
    <dbReference type="NCBI Taxonomy" id="986075"/>
    <lineage>
        <taxon>Bacteria</taxon>
        <taxon>Bacillati</taxon>
        <taxon>Bacillota</taxon>
        <taxon>Bacilli</taxon>
        <taxon>Bacillales</taxon>
        <taxon>Bacillaceae</taxon>
        <taxon>Caldalkalibacillus</taxon>
    </lineage>
</organism>